<proteinExistence type="predicted"/>
<dbReference type="Proteomes" id="UP001330434">
    <property type="component" value="Chromosome"/>
</dbReference>
<evidence type="ECO:0000313" key="2">
    <source>
        <dbReference type="Proteomes" id="UP001330434"/>
    </source>
</evidence>
<protein>
    <submittedName>
        <fullName evidence="1">Uncharacterized protein</fullName>
    </submittedName>
</protein>
<sequence>MTLPIKTFVNGKGTSFFKALGHPKIIDKLQEFSRKLSQMEGLTIYDPLGYVEDFLGIAQFCELPGQYEKSGYAEDYSALTYACKVPPIYVQAVEKMDHTIWGRRTRLISEITKDKPKALLILSFEPQRLIQNIQHLIPEGCEVLTLESLKLPEDFIGDKKDYLVGNNWATNFAFMREEGGWHTRAASANYWIKYGAKDVKIWCCLMDSKGKVLAEWTEDTKNSISPLVFDSAEIKKRFSLPDFTGQLFIHHIGAKGHDIVKYALDTYHDDGIGISATHDANAWPPEFYAGLPAPRENETVILWLQNSHPIMIPAHCIALRVMGEEKWTTLPQEFAPFETQEIDVSKIMPHVKWPQQIEIKAANYFVRPRYEVINASGYRCIAHVNVERNNLKSDPNVKKHRDVLGKAYIYPAPILPQKIYKTTLLQTPMSTELQNFPIKALFYSKDGVLVGEHKFGNLPRNHSHAIEIDAYVTLPTEYGHVELVYDFDAGDEADGWLHGLSRYETKLGGFQAETSFGSHIFNTAITYKSEPQSYKGPPPGVTTNIFLRVGPSDVETFCHLIYPSSTMNWTSASDTHLTLHNDEGEIVAKAHIAIPQSGSRLWRVSELFSEVDRKKAEGGYVIIDDRTCRLFGYHGLIRNNGAFSLDHMFGF</sequence>
<dbReference type="RefSeq" id="WP_331255941.1">
    <property type="nucleotide sequence ID" value="NZ_CP133270.1"/>
</dbReference>
<accession>A0ABZ2C3Y0</accession>
<gene>
    <name evidence="1" type="ORF">Bealeia1_01356</name>
</gene>
<name>A0ABZ2C3Y0_9PROT</name>
<reference evidence="1 2" key="1">
    <citation type="journal article" date="2024" name="Environ. Microbiol.">
        <title>Novel evolutionary insights on the interactions of the Holosporales (Alphaproteobacteria) with eukaryotic hosts from comparative genomics.</title>
        <authorList>
            <person name="Giovannini M."/>
            <person name="Petroni G."/>
            <person name="Castelli M."/>
        </authorList>
    </citation>
    <scope>NUCLEOTIDE SEQUENCE [LARGE SCALE GENOMIC DNA]</scope>
    <source>
        <strain evidence="1 2">US_Bl 15I1</strain>
    </source>
</reference>
<dbReference type="EMBL" id="CP133270">
    <property type="protein sequence ID" value="WVX67159.1"/>
    <property type="molecule type" value="Genomic_DNA"/>
</dbReference>
<organism evidence="1 2">
    <name type="scientific">Candidatus Bealeia paramacronuclearis</name>
    <dbReference type="NCBI Taxonomy" id="1921001"/>
    <lineage>
        <taxon>Bacteria</taxon>
        <taxon>Pseudomonadati</taxon>
        <taxon>Pseudomonadota</taxon>
        <taxon>Alphaproteobacteria</taxon>
        <taxon>Holosporales</taxon>
        <taxon>Holosporaceae</taxon>
        <taxon>Candidatus Bealeia</taxon>
    </lineage>
</organism>
<evidence type="ECO:0000313" key="1">
    <source>
        <dbReference type="EMBL" id="WVX67159.1"/>
    </source>
</evidence>
<keyword evidence="2" id="KW-1185">Reference proteome</keyword>